<keyword evidence="3" id="KW-1185">Reference proteome</keyword>
<comment type="caution">
    <text evidence="2">The sequence shown here is derived from an EMBL/GenBank/DDBJ whole genome shotgun (WGS) entry which is preliminary data.</text>
</comment>
<protein>
    <submittedName>
        <fullName evidence="2">Uncharacterized protein</fullName>
    </submittedName>
</protein>
<sequence>MKNRQKYGKKSGGIILAYKEKLNNYLELLETDSKYTFWFKLSSVFSKIDEDVVFGIVYIPPENFSQNFKYICLLGDFNGRTADEPDYFEIETHEHEQDFSEFIQDNLNCLETLNIDRKRKSMDTVKNRSGQKLLELCKGNDLFIVNGRIGDDKHESGKLTCKNTSVIDYCICTYDFLKFVSNFKVKDFSRLYSDVHSPITTTLHMNEFTVVNDQIDNTCDSSVSCRVKKWDVSKKTSYVDNIDKEKLQVLYTDLEETLSDNLDKDKVNSFVSKLSNLFIESAKNTFGSRKDTQKRKSTNKKPKGDKPWFNEECRFERQNYRKLKRKLKFRKTDTLKREVSEAEKRYKKTLDANSKKYRKQMRNKLKYMKTSDPKEYWNLLNRGKQKKQPNLPLEDLFDFFFKLNQTVEEPPSPEMSNTDIFDNPSKRTKPCGSSPVVKYTSQRSPHILKKSISPIKTSTLIYIRRNLFTQNHEISETKRADIQNLLFTNIDVSQDNLEEDHKEEHVLDNEEDIEEVTEEDHVVDHEKDHMEDIEEEHKVFQSALDKLSDEGKRERFFFFH</sequence>
<dbReference type="InterPro" id="IPR036691">
    <property type="entry name" value="Endo/exonu/phosph_ase_sf"/>
</dbReference>
<name>A0A8S3TGT0_MYTED</name>
<dbReference type="Proteomes" id="UP000683360">
    <property type="component" value="Unassembled WGS sequence"/>
</dbReference>
<proteinExistence type="predicted"/>
<accession>A0A8S3TGT0</accession>
<evidence type="ECO:0000313" key="3">
    <source>
        <dbReference type="Proteomes" id="UP000683360"/>
    </source>
</evidence>
<gene>
    <name evidence="2" type="ORF">MEDL_45272</name>
</gene>
<organism evidence="2 3">
    <name type="scientific">Mytilus edulis</name>
    <name type="common">Blue mussel</name>
    <dbReference type="NCBI Taxonomy" id="6550"/>
    <lineage>
        <taxon>Eukaryota</taxon>
        <taxon>Metazoa</taxon>
        <taxon>Spiralia</taxon>
        <taxon>Lophotrochozoa</taxon>
        <taxon>Mollusca</taxon>
        <taxon>Bivalvia</taxon>
        <taxon>Autobranchia</taxon>
        <taxon>Pteriomorphia</taxon>
        <taxon>Mytilida</taxon>
        <taxon>Mytiloidea</taxon>
        <taxon>Mytilidae</taxon>
        <taxon>Mytilinae</taxon>
        <taxon>Mytilus</taxon>
    </lineage>
</organism>
<dbReference type="OrthoDB" id="6082598at2759"/>
<dbReference type="AlphaFoldDB" id="A0A8S3TGT0"/>
<evidence type="ECO:0000313" key="2">
    <source>
        <dbReference type="EMBL" id="CAG2232674.1"/>
    </source>
</evidence>
<reference evidence="2" key="1">
    <citation type="submission" date="2021-03" db="EMBL/GenBank/DDBJ databases">
        <authorList>
            <person name="Bekaert M."/>
        </authorList>
    </citation>
    <scope>NUCLEOTIDE SEQUENCE</scope>
</reference>
<evidence type="ECO:0000256" key="1">
    <source>
        <dbReference type="SAM" id="MobiDB-lite"/>
    </source>
</evidence>
<dbReference type="EMBL" id="CAJPWZ010002187">
    <property type="protein sequence ID" value="CAG2232674.1"/>
    <property type="molecule type" value="Genomic_DNA"/>
</dbReference>
<dbReference type="Gene3D" id="3.60.10.10">
    <property type="entry name" value="Endonuclease/exonuclease/phosphatase"/>
    <property type="match status" value="1"/>
</dbReference>
<feature type="region of interest" description="Disordered" evidence="1">
    <location>
        <begin position="408"/>
        <end position="438"/>
    </location>
</feature>